<evidence type="ECO:0000313" key="4">
    <source>
        <dbReference type="EMBL" id="NBI53859.1"/>
    </source>
</evidence>
<protein>
    <submittedName>
        <fullName evidence="4">Dihydrodipicolinate synthase family protein</fullName>
    </submittedName>
</protein>
<dbReference type="Pfam" id="PF00701">
    <property type="entry name" value="DHDPS"/>
    <property type="match status" value="1"/>
</dbReference>
<dbReference type="InterPro" id="IPR002220">
    <property type="entry name" value="DapA-like"/>
</dbReference>
<dbReference type="PIRSF" id="PIRSF001365">
    <property type="entry name" value="DHDPS"/>
    <property type="match status" value="1"/>
</dbReference>
<proteinExistence type="inferred from homology"/>
<dbReference type="Gene3D" id="3.20.20.70">
    <property type="entry name" value="Aldolase class I"/>
    <property type="match status" value="1"/>
</dbReference>
<dbReference type="RefSeq" id="WP_160652924.1">
    <property type="nucleotide sequence ID" value="NZ_RSEJ01000015.1"/>
</dbReference>
<dbReference type="PRINTS" id="PR00146">
    <property type="entry name" value="DHPICSNTHASE"/>
</dbReference>
<evidence type="ECO:0000256" key="2">
    <source>
        <dbReference type="ARBA" id="ARBA00023239"/>
    </source>
</evidence>
<comment type="similarity">
    <text evidence="1 3">Belongs to the DapA family.</text>
</comment>
<accession>A0ABW9YJ51</accession>
<evidence type="ECO:0000256" key="3">
    <source>
        <dbReference type="PIRNR" id="PIRNR001365"/>
    </source>
</evidence>
<keyword evidence="5" id="KW-1185">Reference proteome</keyword>
<dbReference type="CDD" id="cd00408">
    <property type="entry name" value="DHDPS-like"/>
    <property type="match status" value="1"/>
</dbReference>
<dbReference type="SUPFAM" id="SSF51569">
    <property type="entry name" value="Aldolase"/>
    <property type="match status" value="1"/>
</dbReference>
<dbReference type="PANTHER" id="PTHR12128">
    <property type="entry name" value="DIHYDRODIPICOLINATE SYNTHASE"/>
    <property type="match status" value="1"/>
</dbReference>
<gene>
    <name evidence="4" type="ORF">EIZ48_14885</name>
</gene>
<evidence type="ECO:0000313" key="5">
    <source>
        <dbReference type="Proteomes" id="UP000738517"/>
    </source>
</evidence>
<dbReference type="EMBL" id="RSEJ01000015">
    <property type="protein sequence ID" value="NBI53859.1"/>
    <property type="molecule type" value="Genomic_DNA"/>
</dbReference>
<dbReference type="Proteomes" id="UP000738517">
    <property type="component" value="Unassembled WGS sequence"/>
</dbReference>
<keyword evidence="2 3" id="KW-0456">Lyase</keyword>
<name>A0ABW9YJ51_9GAMM</name>
<comment type="caution">
    <text evidence="4">The sequence shown here is derived from an EMBL/GenBank/DDBJ whole genome shotgun (WGS) entry which is preliminary data.</text>
</comment>
<evidence type="ECO:0000256" key="1">
    <source>
        <dbReference type="ARBA" id="ARBA00007592"/>
    </source>
</evidence>
<dbReference type="SMART" id="SM01130">
    <property type="entry name" value="DHDPS"/>
    <property type="match status" value="1"/>
</dbReference>
<dbReference type="InterPro" id="IPR013785">
    <property type="entry name" value="Aldolase_TIM"/>
</dbReference>
<reference evidence="4 5" key="1">
    <citation type="journal article" date="2017" name="Int. J. Syst. Evol. Microbiol.">
        <title>Photobacterium alginatilyticum sp. nov., a marine bacterium isolated from bottom seawater.</title>
        <authorList>
            <person name="Wang X."/>
            <person name="Wang Y."/>
            <person name="Yang X."/>
            <person name="Sun H."/>
            <person name="Li B."/>
            <person name="Zhang X.H."/>
        </authorList>
    </citation>
    <scope>NUCLEOTIDE SEQUENCE [LARGE SCALE GENOMIC DNA]</scope>
    <source>
        <strain evidence="4 5">P03D4</strain>
    </source>
</reference>
<sequence length="317" mass="36013">MTSLASTHTPSLPLKPQDIYGVNPIVAMPFNESGEVDIESFKRLVQHLVQTGCNGLTLFGIASEFYKLNQEERLELVYWFKLITAQSQVFSCVSVTEHATELAVKQAKEYQQQGFDSLMLLPPFFLNPSNEHIIYHIQSVLEAVDIPVLLQYAPTETGLPITPEDMKAITDGYPNAVFKIECNPPVNYSQQLLSLLPDAIIMNGYAGLYMLDMLETGGKGVMPGCSFTEIYTAIYHLWQDGELQQAKALHTLLFRYISKWMTHCEYIIAVEKAILVKRGIIAKNYCRKPDYPLSESDHQDIESFLNEFSFIFEQYQE</sequence>
<organism evidence="4 5">
    <name type="scientific">Photobacterium alginatilyticum</name>
    <dbReference type="NCBI Taxonomy" id="1775171"/>
    <lineage>
        <taxon>Bacteria</taxon>
        <taxon>Pseudomonadati</taxon>
        <taxon>Pseudomonadota</taxon>
        <taxon>Gammaproteobacteria</taxon>
        <taxon>Vibrionales</taxon>
        <taxon>Vibrionaceae</taxon>
        <taxon>Photobacterium</taxon>
    </lineage>
</organism>
<dbReference type="PANTHER" id="PTHR12128:SF66">
    <property type="entry name" value="4-HYDROXY-2-OXOGLUTARATE ALDOLASE, MITOCHONDRIAL"/>
    <property type="match status" value="1"/>
</dbReference>